<keyword evidence="3 6" id="KW-0285">Flavoprotein</keyword>
<dbReference type="Pfam" id="PF03441">
    <property type="entry name" value="FAD_binding_7"/>
    <property type="match status" value="1"/>
</dbReference>
<dbReference type="PROSITE" id="PS00394">
    <property type="entry name" value="DNA_PHOTOLYASES_1_1"/>
    <property type="match status" value="1"/>
</dbReference>
<dbReference type="OrthoDB" id="9772484at2"/>
<evidence type="ECO:0000256" key="5">
    <source>
        <dbReference type="ARBA" id="ARBA00022991"/>
    </source>
</evidence>
<dbReference type="InterPro" id="IPR036134">
    <property type="entry name" value="Crypto/Photolyase_FAD-like_sf"/>
</dbReference>
<sequence length="469" mass="52801">MTPAIVWFRNDLRLRDHPALQAALKSGMAPLPVYIHAPHEEGAWKPGAASDAWRHRSLAALDADLRSRGSRLHVFAGDSLQTLQAIAAATGAAAVFWHRRHEPCVDERDAAIRRTLHRGGLRAEAHNGSLLFEPWQVATRNDAPFRVFTPFWKAALAAWPRHTLNEAPPSLPAFERLPGEALLGHLGLQPDPRWDTGFWDAWRPGEQGAADALGTFAQRALHDYRDGRDRPDQPLTSGLSPHLHFGEIAPWRVVAELASIEPADQRFAYVRELGWREFAHHVLHHFPHTTDANFNPRFDDFDWAEPDPDTLRAWKFGRTGVPIVDAGMRQLTATGWIHNRVRMVVASYLTKHLRVHWHHGARWFWDRLVDADLANNTLGWQWVAGTGVDAAPYFRVFNPVLQARRFDPDGAYIAQWVPELRGVPAAARHAPWEVPRALGDIGRYPPQPVVDLAEGRRGALDALARLKPI</sequence>
<comment type="similarity">
    <text evidence="2">Belongs to the DNA photolyase class-1 family.</text>
</comment>
<dbReference type="InterPro" id="IPR018394">
    <property type="entry name" value="DNA_photolyase_1_CS_C"/>
</dbReference>
<protein>
    <submittedName>
        <fullName evidence="10">Deoxyribodipyrimidine photolyase</fullName>
    </submittedName>
</protein>
<evidence type="ECO:0000256" key="1">
    <source>
        <dbReference type="ARBA" id="ARBA00001932"/>
    </source>
</evidence>
<feature type="binding site" evidence="6">
    <location>
        <position position="269"/>
    </location>
    <ligand>
        <name>FAD</name>
        <dbReference type="ChEBI" id="CHEBI:57692"/>
    </ligand>
</feature>
<dbReference type="InterPro" id="IPR002081">
    <property type="entry name" value="Cryptochrome/DNA_photolyase_1"/>
</dbReference>
<feature type="site" description="Electron transfer via tryptophanyl radical" evidence="7">
    <location>
        <position position="357"/>
    </location>
</feature>
<dbReference type="InterPro" id="IPR005101">
    <property type="entry name" value="Cryptochr/Photolyase_FAD-bd"/>
</dbReference>
<evidence type="ECO:0000256" key="2">
    <source>
        <dbReference type="ARBA" id="ARBA00005862"/>
    </source>
</evidence>
<dbReference type="EMBL" id="AVPT01000005">
    <property type="protein sequence ID" value="KGM57087.1"/>
    <property type="molecule type" value="Genomic_DNA"/>
</dbReference>
<dbReference type="GO" id="GO:0006950">
    <property type="term" value="P:response to stress"/>
    <property type="evidence" value="ECO:0007669"/>
    <property type="project" value="UniProtKB-ARBA"/>
</dbReference>
<dbReference type="Gene3D" id="1.10.579.10">
    <property type="entry name" value="DNA Cyclobutane Dipyrimidine Photolyase, subunit A, domain 3"/>
    <property type="match status" value="1"/>
</dbReference>
<dbReference type="InterPro" id="IPR006050">
    <property type="entry name" value="DNA_photolyase_N"/>
</dbReference>
<feature type="domain" description="Photolyase/cryptochrome alpha/beta" evidence="9">
    <location>
        <begin position="2"/>
        <end position="131"/>
    </location>
</feature>
<dbReference type="Gene3D" id="1.25.40.80">
    <property type="match status" value="1"/>
</dbReference>
<comment type="caution">
    <text evidence="10">The sequence shown here is derived from an EMBL/GenBank/DDBJ whole genome shotgun (WGS) entry which is preliminary data.</text>
</comment>
<dbReference type="SUPFAM" id="SSF48173">
    <property type="entry name" value="Cryptochrome/photolyase FAD-binding domain"/>
    <property type="match status" value="1"/>
</dbReference>
<dbReference type="PANTHER" id="PTHR11455">
    <property type="entry name" value="CRYPTOCHROME"/>
    <property type="match status" value="1"/>
</dbReference>
<feature type="binding site" evidence="6">
    <location>
        <position position="224"/>
    </location>
    <ligand>
        <name>FAD</name>
        <dbReference type="ChEBI" id="CHEBI:57692"/>
    </ligand>
</feature>
<comment type="cofactor">
    <cofactor evidence="1">
        <name>(6R)-5,10-methylene-5,6,7,8-tetrahydrofolate</name>
        <dbReference type="ChEBI" id="CHEBI:15636"/>
    </cofactor>
</comment>
<feature type="site" description="Electron transfer via tryptophanyl radical" evidence="7">
    <location>
        <position position="380"/>
    </location>
</feature>
<dbReference type="GO" id="GO:0006139">
    <property type="term" value="P:nucleobase-containing compound metabolic process"/>
    <property type="evidence" value="ECO:0007669"/>
    <property type="project" value="UniProtKB-ARBA"/>
</dbReference>
<evidence type="ECO:0000256" key="8">
    <source>
        <dbReference type="RuleBase" id="RU004182"/>
    </source>
</evidence>
<dbReference type="InterPro" id="IPR036155">
    <property type="entry name" value="Crypto/Photolyase_N_sf"/>
</dbReference>
<dbReference type="SUPFAM" id="SSF52425">
    <property type="entry name" value="Cryptochrome/photolyase, N-terminal domain"/>
    <property type="match status" value="1"/>
</dbReference>
<accession>A0A0A0F6T4</accession>
<dbReference type="PRINTS" id="PR00147">
    <property type="entry name" value="DNAPHOTLYASE"/>
</dbReference>
<dbReference type="GO" id="GO:0003677">
    <property type="term" value="F:DNA binding"/>
    <property type="evidence" value="ECO:0007669"/>
    <property type="project" value="TreeGrafter"/>
</dbReference>
<evidence type="ECO:0000313" key="10">
    <source>
        <dbReference type="EMBL" id="KGM57087.1"/>
    </source>
</evidence>
<dbReference type="GO" id="GO:0009416">
    <property type="term" value="P:response to light stimulus"/>
    <property type="evidence" value="ECO:0007669"/>
    <property type="project" value="TreeGrafter"/>
</dbReference>
<evidence type="ECO:0000259" key="9">
    <source>
        <dbReference type="PROSITE" id="PS51645"/>
    </source>
</evidence>
<keyword evidence="11" id="KW-1185">Reference proteome</keyword>
<evidence type="ECO:0000256" key="7">
    <source>
        <dbReference type="PIRSR" id="PIRSR602081-2"/>
    </source>
</evidence>
<dbReference type="STRING" id="913325.N799_13840"/>
<comment type="cofactor">
    <cofactor evidence="6">
        <name>FAD</name>
        <dbReference type="ChEBI" id="CHEBI:57692"/>
    </cofactor>
    <text evidence="6">Binds 1 FAD per subunit.</text>
</comment>
<dbReference type="InterPro" id="IPR014729">
    <property type="entry name" value="Rossmann-like_a/b/a_fold"/>
</dbReference>
<evidence type="ECO:0000256" key="3">
    <source>
        <dbReference type="ARBA" id="ARBA00022630"/>
    </source>
</evidence>
<evidence type="ECO:0000313" key="11">
    <source>
        <dbReference type="Proteomes" id="UP000029989"/>
    </source>
</evidence>
<organism evidence="10 11">
    <name type="scientific">Lysobacter arseniciresistens ZS79</name>
    <dbReference type="NCBI Taxonomy" id="913325"/>
    <lineage>
        <taxon>Bacteria</taxon>
        <taxon>Pseudomonadati</taxon>
        <taxon>Pseudomonadota</taxon>
        <taxon>Gammaproteobacteria</taxon>
        <taxon>Lysobacterales</taxon>
        <taxon>Lysobacteraceae</taxon>
        <taxon>Novilysobacter</taxon>
    </lineage>
</organism>
<dbReference type="PROSITE" id="PS51645">
    <property type="entry name" value="PHR_CRY_ALPHA_BETA"/>
    <property type="match status" value="1"/>
</dbReference>
<feature type="binding site" evidence="6">
    <location>
        <begin position="370"/>
        <end position="372"/>
    </location>
    <ligand>
        <name>FAD</name>
        <dbReference type="ChEBI" id="CHEBI:57692"/>
    </ligand>
</feature>
<dbReference type="RefSeq" id="WP_036208372.1">
    <property type="nucleotide sequence ID" value="NZ_AVPT01000005.1"/>
</dbReference>
<evidence type="ECO:0000256" key="4">
    <source>
        <dbReference type="ARBA" id="ARBA00022827"/>
    </source>
</evidence>
<keyword evidence="5 8" id="KW-0157">Chromophore</keyword>
<evidence type="ECO:0000256" key="6">
    <source>
        <dbReference type="PIRSR" id="PIRSR602081-1"/>
    </source>
</evidence>
<dbReference type="AlphaFoldDB" id="A0A0A0F6T4"/>
<dbReference type="PANTHER" id="PTHR11455:SF9">
    <property type="entry name" value="CRYPTOCHROME CIRCADIAN CLOCK 5 ISOFORM X1"/>
    <property type="match status" value="1"/>
</dbReference>
<reference evidence="10 11" key="1">
    <citation type="journal article" date="2015" name="Stand. Genomic Sci.">
        <title>Genomic information of the arsenic-resistant bacterium Lysobacter arseniciresistens type strain ZS79(T) and comparison of Lysobacter draft genomes.</title>
        <authorList>
            <person name="Liu L."/>
            <person name="Zhang S."/>
            <person name="Luo M."/>
            <person name="Wang G."/>
        </authorList>
    </citation>
    <scope>NUCLEOTIDE SEQUENCE [LARGE SCALE GENOMIC DNA]</scope>
    <source>
        <strain evidence="10 11">ZS79</strain>
    </source>
</reference>
<comment type="similarity">
    <text evidence="8">Belongs to the DNA photolyase family.</text>
</comment>
<feature type="site" description="Electron transfer via tryptophanyl radical" evidence="7">
    <location>
        <position position="303"/>
    </location>
</feature>
<dbReference type="Pfam" id="PF00875">
    <property type="entry name" value="DNA_photolyase"/>
    <property type="match status" value="1"/>
</dbReference>
<name>A0A0A0F6T4_9GAMM</name>
<dbReference type="GO" id="GO:0003904">
    <property type="term" value="F:deoxyribodipyrimidine photo-lyase activity"/>
    <property type="evidence" value="ECO:0007669"/>
    <property type="project" value="TreeGrafter"/>
</dbReference>
<feature type="binding site" evidence="6">
    <location>
        <begin position="236"/>
        <end position="240"/>
    </location>
    <ligand>
        <name>FAD</name>
        <dbReference type="ChEBI" id="CHEBI:57692"/>
    </ligand>
</feature>
<gene>
    <name evidence="10" type="ORF">N799_13840</name>
</gene>
<dbReference type="GO" id="GO:0071949">
    <property type="term" value="F:FAD binding"/>
    <property type="evidence" value="ECO:0007669"/>
    <property type="project" value="TreeGrafter"/>
</dbReference>
<keyword evidence="10" id="KW-0456">Lyase</keyword>
<dbReference type="eggNOG" id="COG0415">
    <property type="taxonomic scope" value="Bacteria"/>
</dbReference>
<dbReference type="Gene3D" id="3.40.50.620">
    <property type="entry name" value="HUPs"/>
    <property type="match status" value="1"/>
</dbReference>
<dbReference type="Proteomes" id="UP000029989">
    <property type="component" value="Unassembled WGS sequence"/>
</dbReference>
<keyword evidence="4 6" id="KW-0274">FAD</keyword>
<proteinExistence type="inferred from homology"/>